<evidence type="ECO:0000313" key="8">
    <source>
        <dbReference type="EMBL" id="KAK8954127.1"/>
    </source>
</evidence>
<dbReference type="InterPro" id="IPR013103">
    <property type="entry name" value="RVT_2"/>
</dbReference>
<dbReference type="GO" id="GO:0051301">
    <property type="term" value="P:cell division"/>
    <property type="evidence" value="ECO:0007669"/>
    <property type="project" value="UniProtKB-KW"/>
</dbReference>
<dbReference type="InterPro" id="IPR024977">
    <property type="entry name" value="Apc4-like_WD40_dom"/>
</dbReference>
<organism evidence="8 9">
    <name type="scientific">Platanthera zijinensis</name>
    <dbReference type="NCBI Taxonomy" id="2320716"/>
    <lineage>
        <taxon>Eukaryota</taxon>
        <taxon>Viridiplantae</taxon>
        <taxon>Streptophyta</taxon>
        <taxon>Embryophyta</taxon>
        <taxon>Tracheophyta</taxon>
        <taxon>Spermatophyta</taxon>
        <taxon>Magnoliopsida</taxon>
        <taxon>Liliopsida</taxon>
        <taxon>Asparagales</taxon>
        <taxon>Orchidaceae</taxon>
        <taxon>Orchidoideae</taxon>
        <taxon>Orchideae</taxon>
        <taxon>Orchidinae</taxon>
        <taxon>Platanthera</taxon>
    </lineage>
</organism>
<protein>
    <recommendedName>
        <fullName evidence="10">Reverse transcriptase Ty1/copia-type domain-containing protein</fullName>
    </recommendedName>
</protein>
<dbReference type="GO" id="GO:0034399">
    <property type="term" value="C:nuclear periphery"/>
    <property type="evidence" value="ECO:0007669"/>
    <property type="project" value="TreeGrafter"/>
</dbReference>
<dbReference type="GO" id="GO:0005680">
    <property type="term" value="C:anaphase-promoting complex"/>
    <property type="evidence" value="ECO:0007669"/>
    <property type="project" value="InterPro"/>
</dbReference>
<evidence type="ECO:0008006" key="10">
    <source>
        <dbReference type="Google" id="ProtNLM"/>
    </source>
</evidence>
<sequence>MEEDEVVEMESEMAPRGTLHFQLQFDKPVPSQVKMAEWNPEKDLLAMVMEDNKILLHRFNWQRLWSFSPVTKLNTVRVLISLAVHRHWPLQQLDVKNAFLNGDLQEFVYMQQPPGFETTMESLVCCLKKSLYGLKQSRRAWFDKFSKTVSAVGFTRSSTDLSLFTRHRPTNILILFIYVDDILITRDDLTRIHMIKQDLATVFQIKDLRNLQYFLGLEVAQRPDELVLSQRKYCLDLLHDAGYSGCKPADTLMDINHELYAHASDSDPLIPNPEYYRCLMGKLIYLTVIRPDISFAVGVHEPHISHLQTLVRILRYLKTAPGQGLVYKPSLSPLSLSAYSDADYTGSLDDRRKGITSLCWRPDGKALALGLDDGTISLHDVEPPFSLIRWVHLFSTRCGLTFYPLRAPLLLARSTAAAALPSVRAASSSVRCKTAVSPLLPAISVNPLRVPSYELLLSASLCLLLACDLAVSFRSLTAAGFTLTGAVSLLFLPSGRELTTRWRFVLYSPRPRSLLAAASCPSRSDLGCLSLRSVLMGSSDNSSGSTASPPAGRPTCPTDRPATTTEVRDELRITTISLSGKKNFVPWVHSVRRVLQAKGLLPHLTQAPPTSPTDDWLRNDGRVQTWILNSLDDMTSFVARAKTLAEAWIQHQPFTNDAVAQRA</sequence>
<evidence type="ECO:0000256" key="3">
    <source>
        <dbReference type="ARBA" id="ARBA00022786"/>
    </source>
</evidence>
<dbReference type="Proteomes" id="UP001418222">
    <property type="component" value="Unassembled WGS sequence"/>
</dbReference>
<evidence type="ECO:0000313" key="9">
    <source>
        <dbReference type="Proteomes" id="UP001418222"/>
    </source>
</evidence>
<dbReference type="AlphaFoldDB" id="A0AAP0GE19"/>
<keyword evidence="9" id="KW-1185">Reference proteome</keyword>
<feature type="region of interest" description="Disordered" evidence="5">
    <location>
        <begin position="539"/>
        <end position="566"/>
    </location>
</feature>
<keyword evidence="3" id="KW-0833">Ubl conjugation pathway</keyword>
<dbReference type="InterPro" id="IPR043502">
    <property type="entry name" value="DNA/RNA_pol_sf"/>
</dbReference>
<dbReference type="InterPro" id="IPR024789">
    <property type="entry name" value="APC4"/>
</dbReference>
<proteinExistence type="predicted"/>
<accession>A0AAP0GE19</accession>
<dbReference type="InterPro" id="IPR015943">
    <property type="entry name" value="WD40/YVTN_repeat-like_dom_sf"/>
</dbReference>
<evidence type="ECO:0000256" key="5">
    <source>
        <dbReference type="SAM" id="MobiDB-lite"/>
    </source>
</evidence>
<dbReference type="GO" id="GO:0031145">
    <property type="term" value="P:anaphase-promoting complex-dependent catabolic process"/>
    <property type="evidence" value="ECO:0007669"/>
    <property type="project" value="InterPro"/>
</dbReference>
<dbReference type="PANTHER" id="PTHR13260">
    <property type="entry name" value="ANAPHASE PROMOTING COMPLEX SUBUNIT 4 APC4"/>
    <property type="match status" value="1"/>
</dbReference>
<dbReference type="SUPFAM" id="SSF56672">
    <property type="entry name" value="DNA/RNA polymerases"/>
    <property type="match status" value="1"/>
</dbReference>
<evidence type="ECO:0000256" key="2">
    <source>
        <dbReference type="ARBA" id="ARBA00022776"/>
    </source>
</evidence>
<keyword evidence="2" id="KW-0498">Mitosis</keyword>
<feature type="compositionally biased region" description="Low complexity" evidence="5">
    <location>
        <begin position="539"/>
        <end position="548"/>
    </location>
</feature>
<dbReference type="SUPFAM" id="SSF50978">
    <property type="entry name" value="WD40 repeat-like"/>
    <property type="match status" value="1"/>
</dbReference>
<dbReference type="Gene3D" id="2.130.10.10">
    <property type="entry name" value="YVTN repeat-like/Quinoprotein amine dehydrogenase"/>
    <property type="match status" value="1"/>
</dbReference>
<dbReference type="EMBL" id="JBBWWQ010000002">
    <property type="protein sequence ID" value="KAK8954127.1"/>
    <property type="molecule type" value="Genomic_DNA"/>
</dbReference>
<reference evidence="8 9" key="1">
    <citation type="journal article" date="2022" name="Nat. Plants">
        <title>Genomes of leafy and leafless Platanthera orchids illuminate the evolution of mycoheterotrophy.</title>
        <authorList>
            <person name="Li M.H."/>
            <person name="Liu K.W."/>
            <person name="Li Z."/>
            <person name="Lu H.C."/>
            <person name="Ye Q.L."/>
            <person name="Zhang D."/>
            <person name="Wang J.Y."/>
            <person name="Li Y.F."/>
            <person name="Zhong Z.M."/>
            <person name="Liu X."/>
            <person name="Yu X."/>
            <person name="Liu D.K."/>
            <person name="Tu X.D."/>
            <person name="Liu B."/>
            <person name="Hao Y."/>
            <person name="Liao X.Y."/>
            <person name="Jiang Y.T."/>
            <person name="Sun W.H."/>
            <person name="Chen J."/>
            <person name="Chen Y.Q."/>
            <person name="Ai Y."/>
            <person name="Zhai J.W."/>
            <person name="Wu S.S."/>
            <person name="Zhou Z."/>
            <person name="Hsiao Y.Y."/>
            <person name="Wu W.L."/>
            <person name="Chen Y.Y."/>
            <person name="Lin Y.F."/>
            <person name="Hsu J.L."/>
            <person name="Li C.Y."/>
            <person name="Wang Z.W."/>
            <person name="Zhao X."/>
            <person name="Zhong W.Y."/>
            <person name="Ma X.K."/>
            <person name="Ma L."/>
            <person name="Huang J."/>
            <person name="Chen G.Z."/>
            <person name="Huang M.Z."/>
            <person name="Huang L."/>
            <person name="Peng D.H."/>
            <person name="Luo Y.B."/>
            <person name="Zou S.Q."/>
            <person name="Chen S.P."/>
            <person name="Lan S."/>
            <person name="Tsai W.C."/>
            <person name="Van de Peer Y."/>
            <person name="Liu Z.J."/>
        </authorList>
    </citation>
    <scope>NUCLEOTIDE SEQUENCE [LARGE SCALE GENOMIC DNA]</scope>
    <source>
        <strain evidence="8">Lor287</strain>
    </source>
</reference>
<dbReference type="PANTHER" id="PTHR13260:SF0">
    <property type="entry name" value="ANAPHASE-PROMOTING COMPLEX SUBUNIT 4"/>
    <property type="match status" value="1"/>
</dbReference>
<evidence type="ECO:0000256" key="1">
    <source>
        <dbReference type="ARBA" id="ARBA00022618"/>
    </source>
</evidence>
<name>A0AAP0GE19_9ASPA</name>
<evidence type="ECO:0000256" key="4">
    <source>
        <dbReference type="ARBA" id="ARBA00023306"/>
    </source>
</evidence>
<keyword evidence="4" id="KW-0131">Cell cycle</keyword>
<dbReference type="GO" id="GO:0070979">
    <property type="term" value="P:protein K11-linked ubiquitination"/>
    <property type="evidence" value="ECO:0007669"/>
    <property type="project" value="TreeGrafter"/>
</dbReference>
<dbReference type="Pfam" id="PF07727">
    <property type="entry name" value="RVT_2"/>
    <property type="match status" value="1"/>
</dbReference>
<comment type="caution">
    <text evidence="8">The sequence shown here is derived from an EMBL/GenBank/DDBJ whole genome shotgun (WGS) entry which is preliminary data.</text>
</comment>
<dbReference type="InterPro" id="IPR036322">
    <property type="entry name" value="WD40_repeat_dom_sf"/>
</dbReference>
<feature type="domain" description="Anaphase-promoting complex subunit 4-like WD40" evidence="7">
    <location>
        <begin position="349"/>
        <end position="382"/>
    </location>
</feature>
<keyword evidence="1" id="KW-0132">Cell division</keyword>
<evidence type="ECO:0000259" key="7">
    <source>
        <dbReference type="Pfam" id="PF12894"/>
    </source>
</evidence>
<gene>
    <name evidence="8" type="ORF">KSP39_PZI001654</name>
</gene>
<dbReference type="Pfam" id="PF12894">
    <property type="entry name" value="ANAPC4_WD40"/>
    <property type="match status" value="1"/>
</dbReference>
<evidence type="ECO:0000259" key="6">
    <source>
        <dbReference type="Pfam" id="PF07727"/>
    </source>
</evidence>
<feature type="domain" description="Reverse transcriptase Ty1/copia-type" evidence="6">
    <location>
        <begin position="66"/>
        <end position="251"/>
    </location>
</feature>